<evidence type="ECO:0000313" key="2">
    <source>
        <dbReference type="Proteomes" id="UP000789833"/>
    </source>
</evidence>
<reference evidence="1 2" key="1">
    <citation type="submission" date="2021-10" db="EMBL/GenBank/DDBJ databases">
        <authorList>
            <person name="Criscuolo A."/>
        </authorList>
    </citation>
    <scope>NUCLEOTIDE SEQUENCE [LARGE SCALE GENOMIC DNA]</scope>
    <source>
        <strain evidence="2">CIP 111883</strain>
    </source>
</reference>
<gene>
    <name evidence="1" type="ORF">BACCIP111883_03771</name>
</gene>
<dbReference type="SUPFAM" id="SSF56112">
    <property type="entry name" value="Protein kinase-like (PK-like)"/>
    <property type="match status" value="1"/>
</dbReference>
<dbReference type="InterPro" id="IPR006748">
    <property type="entry name" value="NH2Glyco/OHUrea_AB-resist_kin"/>
</dbReference>
<comment type="caution">
    <text evidence="1">The sequence shown here is derived from an EMBL/GenBank/DDBJ whole genome shotgun (WGS) entry which is preliminary data.</text>
</comment>
<organism evidence="1 2">
    <name type="scientific">Sutcliffiella rhizosphaerae</name>
    <dbReference type="NCBI Taxonomy" id="2880967"/>
    <lineage>
        <taxon>Bacteria</taxon>
        <taxon>Bacillati</taxon>
        <taxon>Bacillota</taxon>
        <taxon>Bacilli</taxon>
        <taxon>Bacillales</taxon>
        <taxon>Bacillaceae</taxon>
        <taxon>Sutcliffiella</taxon>
    </lineage>
</organism>
<dbReference type="EMBL" id="CAKJTJ010000031">
    <property type="protein sequence ID" value="CAG9622976.1"/>
    <property type="molecule type" value="Genomic_DNA"/>
</dbReference>
<sequence length="305" mass="35486">MLILPKNYVQTIKNVHKEKGEEWLNKFQDLIKYCEIKWKLTILDPFELSYNFVAPAIRDNGQEVVVKLSIPTNAFFSEVEALQYFAGKDMVSIIDMDINKGIIILDRLLPGHMLASIEDDELATKIAATIMDTLWVKETQSTKLPQIEEREKSLLRFLNNYPEGKGPITTPMLHKATNTFRRLLADGKDRYILHGDLHHYNILKGEKWTAIDPKGLVGEREYDTIQFLLNKLPESDLEPVLKVRIEILVNRLELDEKRLLEWGFVHSVLSTCWSLEESNDYNIAFYKSIFVFEKLHKDKFGRLEC</sequence>
<accession>A0ABM8YT69</accession>
<dbReference type="InterPro" id="IPR011009">
    <property type="entry name" value="Kinase-like_dom_sf"/>
</dbReference>
<dbReference type="Pfam" id="PF04655">
    <property type="entry name" value="APH_6_hur"/>
    <property type="match status" value="1"/>
</dbReference>
<evidence type="ECO:0000313" key="1">
    <source>
        <dbReference type="EMBL" id="CAG9622976.1"/>
    </source>
</evidence>
<evidence type="ECO:0008006" key="3">
    <source>
        <dbReference type="Google" id="ProtNLM"/>
    </source>
</evidence>
<name>A0ABM8YT69_9BACI</name>
<keyword evidence="2" id="KW-1185">Reference proteome</keyword>
<proteinExistence type="predicted"/>
<dbReference type="Proteomes" id="UP000789833">
    <property type="component" value="Unassembled WGS sequence"/>
</dbReference>
<protein>
    <recommendedName>
        <fullName evidence="3">Hydrogenase expression protein HypB</fullName>
    </recommendedName>
</protein>